<evidence type="ECO:0000256" key="7">
    <source>
        <dbReference type="SAM" id="SignalP"/>
    </source>
</evidence>
<dbReference type="InterPro" id="IPR006059">
    <property type="entry name" value="SBP"/>
</dbReference>
<gene>
    <name evidence="8" type="ORF">FB559_4023</name>
</gene>
<dbReference type="SUPFAM" id="SSF53850">
    <property type="entry name" value="Periplasmic binding protein-like II"/>
    <property type="match status" value="1"/>
</dbReference>
<comment type="caution">
    <text evidence="8">The sequence shown here is derived from an EMBL/GenBank/DDBJ whole genome shotgun (WGS) entry which is preliminary data.</text>
</comment>
<evidence type="ECO:0000256" key="1">
    <source>
        <dbReference type="ARBA" id="ARBA00004196"/>
    </source>
</evidence>
<dbReference type="AlphaFoldDB" id="A0A543CN61"/>
<proteinExistence type="inferred from homology"/>
<keyword evidence="9" id="KW-1185">Reference proteome</keyword>
<reference evidence="8 9" key="1">
    <citation type="submission" date="2019-06" db="EMBL/GenBank/DDBJ databases">
        <title>Sequencing the genomes of 1000 actinobacteria strains.</title>
        <authorList>
            <person name="Klenk H.-P."/>
        </authorList>
    </citation>
    <scope>NUCLEOTIDE SEQUENCE [LARGE SCALE GENOMIC DNA]</scope>
    <source>
        <strain evidence="8 9">DSM 102200</strain>
    </source>
</reference>
<dbReference type="RefSeq" id="WP_141957002.1">
    <property type="nucleotide sequence ID" value="NZ_VFOZ01000001.1"/>
</dbReference>
<evidence type="ECO:0000256" key="2">
    <source>
        <dbReference type="ARBA" id="ARBA00008520"/>
    </source>
</evidence>
<accession>A0A543CN61</accession>
<evidence type="ECO:0000256" key="6">
    <source>
        <dbReference type="ARBA" id="ARBA00049753"/>
    </source>
</evidence>
<evidence type="ECO:0000256" key="5">
    <source>
        <dbReference type="ARBA" id="ARBA00049629"/>
    </source>
</evidence>
<dbReference type="InterPro" id="IPR050490">
    <property type="entry name" value="Bact_solute-bd_prot1"/>
</dbReference>
<organism evidence="8 9">
    <name type="scientific">Actinoallomurus bryophytorum</name>
    <dbReference type="NCBI Taxonomy" id="1490222"/>
    <lineage>
        <taxon>Bacteria</taxon>
        <taxon>Bacillati</taxon>
        <taxon>Actinomycetota</taxon>
        <taxon>Actinomycetes</taxon>
        <taxon>Streptosporangiales</taxon>
        <taxon>Thermomonosporaceae</taxon>
        <taxon>Actinoallomurus</taxon>
    </lineage>
</organism>
<dbReference type="PANTHER" id="PTHR43649">
    <property type="entry name" value="ARABINOSE-BINDING PROTEIN-RELATED"/>
    <property type="match status" value="1"/>
</dbReference>
<feature type="signal peptide" evidence="7">
    <location>
        <begin position="1"/>
        <end position="21"/>
    </location>
</feature>
<dbReference type="GO" id="GO:0030313">
    <property type="term" value="C:cell envelope"/>
    <property type="evidence" value="ECO:0007669"/>
    <property type="project" value="UniProtKB-SubCell"/>
</dbReference>
<dbReference type="PANTHER" id="PTHR43649:SF28">
    <property type="entry name" value="BINDING PROTEIN COMPONENT OF ABC SUGAR TRANSPORTER-RELATED"/>
    <property type="match status" value="1"/>
</dbReference>
<keyword evidence="4 7" id="KW-0732">Signal</keyword>
<evidence type="ECO:0000313" key="9">
    <source>
        <dbReference type="Proteomes" id="UP000316096"/>
    </source>
</evidence>
<protein>
    <recommendedName>
        <fullName evidence="6">Probable sugar-binding periplasmic protein</fullName>
    </recommendedName>
</protein>
<sequence>MRKFCTVIAALSVVIAAPACAPSTKSSGGDKVTLTVLSWRPEDTAGYAKIFAPFEKSHPKIKVKFKPIKNTEYLTVLPTELQKSQGGPDIVQLKPYGPIQSLITGGNLTPLDGQVDVGNWDPNVLQAARGKQDGKLYGVPYALQTLQVLYNKKIFAEQQIQPPSTWADFIAACDKLKKAGITPLSTSGLQPWVLAIDHQIFGATRYGGDDFAKAAVAGTKNFTDPDYTASLDVTAKLKPYYPDKVAAVDYPDAQTLFTSGKAAMYPGGSYEVGPFTQTNPDLQIGFFDAPPAPGAKVDHALTSGYVDGSYGVNAHSQHKAEAIELAKWMATPEFGRLYASTLKQISAVPGVTPGDPLLAQSLQNYKTHGATYMMVVDFGYGNPLGRDQEGGALQKMLGGTSAADAGKFVQKGVSAWFKPSGG</sequence>
<dbReference type="EMBL" id="VFOZ01000001">
    <property type="protein sequence ID" value="TQL98400.1"/>
    <property type="molecule type" value="Genomic_DNA"/>
</dbReference>
<evidence type="ECO:0000256" key="4">
    <source>
        <dbReference type="ARBA" id="ARBA00022729"/>
    </source>
</evidence>
<comment type="subcellular location">
    <subcellularLocation>
        <location evidence="1">Cell envelope</location>
    </subcellularLocation>
</comment>
<dbReference type="Pfam" id="PF01547">
    <property type="entry name" value="SBP_bac_1"/>
    <property type="match status" value="1"/>
</dbReference>
<dbReference type="Gene3D" id="3.40.190.10">
    <property type="entry name" value="Periplasmic binding protein-like II"/>
    <property type="match status" value="2"/>
</dbReference>
<dbReference type="Proteomes" id="UP000316096">
    <property type="component" value="Unassembled WGS sequence"/>
</dbReference>
<dbReference type="OrthoDB" id="8317736at2"/>
<feature type="chain" id="PRO_5021936038" description="Probable sugar-binding periplasmic protein" evidence="7">
    <location>
        <begin position="22"/>
        <end position="422"/>
    </location>
</feature>
<comment type="similarity">
    <text evidence="2">Belongs to the bacterial solute-binding protein 1 family.</text>
</comment>
<evidence type="ECO:0000256" key="3">
    <source>
        <dbReference type="ARBA" id="ARBA00022448"/>
    </source>
</evidence>
<comment type="function">
    <text evidence="5">Part of a binding-protein-dependent transport system for a sugar.</text>
</comment>
<name>A0A543CN61_9ACTN</name>
<evidence type="ECO:0000313" key="8">
    <source>
        <dbReference type="EMBL" id="TQL98400.1"/>
    </source>
</evidence>
<keyword evidence="3" id="KW-0813">Transport</keyword>